<proteinExistence type="predicted"/>
<feature type="transmembrane region" description="Helical" evidence="1">
    <location>
        <begin position="85"/>
        <end position="104"/>
    </location>
</feature>
<gene>
    <name evidence="2" type="ORF">CHARACLAT_029033</name>
</gene>
<keyword evidence="3" id="KW-1185">Reference proteome</keyword>
<evidence type="ECO:0000313" key="2">
    <source>
        <dbReference type="EMBL" id="MED6285408.1"/>
    </source>
</evidence>
<protein>
    <submittedName>
        <fullName evidence="2">Uncharacterized protein</fullName>
    </submittedName>
</protein>
<evidence type="ECO:0000313" key="3">
    <source>
        <dbReference type="Proteomes" id="UP001352852"/>
    </source>
</evidence>
<keyword evidence="1" id="KW-1133">Transmembrane helix</keyword>
<comment type="caution">
    <text evidence="2">The sequence shown here is derived from an EMBL/GenBank/DDBJ whole genome shotgun (WGS) entry which is preliminary data.</text>
</comment>
<accession>A0ABU7EDR2</accession>
<organism evidence="2 3">
    <name type="scientific">Characodon lateralis</name>
    <dbReference type="NCBI Taxonomy" id="208331"/>
    <lineage>
        <taxon>Eukaryota</taxon>
        <taxon>Metazoa</taxon>
        <taxon>Chordata</taxon>
        <taxon>Craniata</taxon>
        <taxon>Vertebrata</taxon>
        <taxon>Euteleostomi</taxon>
        <taxon>Actinopterygii</taxon>
        <taxon>Neopterygii</taxon>
        <taxon>Teleostei</taxon>
        <taxon>Neoteleostei</taxon>
        <taxon>Acanthomorphata</taxon>
        <taxon>Ovalentaria</taxon>
        <taxon>Atherinomorphae</taxon>
        <taxon>Cyprinodontiformes</taxon>
        <taxon>Goodeidae</taxon>
        <taxon>Characodon</taxon>
    </lineage>
</organism>
<sequence>MRKVSSLLKPNFFLYSLIFKNKNDTICHQVSPEGIWALSALALHRPTAHGAHKPQPWHCASTPLYCAVEAMPSPLNRMKLTGRKLYLRLLLATMTADVFVNMLHGKTD</sequence>
<dbReference type="Proteomes" id="UP001352852">
    <property type="component" value="Unassembled WGS sequence"/>
</dbReference>
<keyword evidence="1" id="KW-0472">Membrane</keyword>
<name>A0ABU7EDR2_9TELE</name>
<dbReference type="EMBL" id="JAHUTJ010053187">
    <property type="protein sequence ID" value="MED6285408.1"/>
    <property type="molecule type" value="Genomic_DNA"/>
</dbReference>
<reference evidence="2 3" key="1">
    <citation type="submission" date="2021-06" db="EMBL/GenBank/DDBJ databases">
        <authorList>
            <person name="Palmer J.M."/>
        </authorList>
    </citation>
    <scope>NUCLEOTIDE SEQUENCE [LARGE SCALE GENOMIC DNA]</scope>
    <source>
        <strain evidence="2 3">CL_MEX2019</strain>
        <tissue evidence="2">Muscle</tissue>
    </source>
</reference>
<evidence type="ECO:0000256" key="1">
    <source>
        <dbReference type="SAM" id="Phobius"/>
    </source>
</evidence>
<keyword evidence="1" id="KW-0812">Transmembrane</keyword>